<evidence type="ECO:0000256" key="1">
    <source>
        <dbReference type="ARBA" id="ARBA00004141"/>
    </source>
</evidence>
<accession>A0ABQ6MV43</accession>
<evidence type="ECO:0000256" key="4">
    <source>
        <dbReference type="ARBA" id="ARBA00022989"/>
    </source>
</evidence>
<evidence type="ECO:0000256" key="2">
    <source>
        <dbReference type="ARBA" id="ARBA00022448"/>
    </source>
</evidence>
<feature type="compositionally biased region" description="Basic and acidic residues" evidence="6">
    <location>
        <begin position="1"/>
        <end position="11"/>
    </location>
</feature>
<evidence type="ECO:0008006" key="10">
    <source>
        <dbReference type="Google" id="ProtNLM"/>
    </source>
</evidence>
<keyword evidence="5 7" id="KW-0472">Membrane</keyword>
<keyword evidence="9" id="KW-1185">Reference proteome</keyword>
<comment type="caution">
    <text evidence="8">The sequence shown here is derived from an EMBL/GenBank/DDBJ whole genome shotgun (WGS) entry which is preliminary data.</text>
</comment>
<evidence type="ECO:0000256" key="7">
    <source>
        <dbReference type="SAM" id="Phobius"/>
    </source>
</evidence>
<keyword evidence="3 7" id="KW-0812">Transmembrane</keyword>
<dbReference type="EMBL" id="BRYB01003236">
    <property type="protein sequence ID" value="GMI33150.1"/>
    <property type="molecule type" value="Genomic_DNA"/>
</dbReference>
<sequence length="135" mass="14770">MPSMEKSRSALDVESQTLLNSPPFPSSFSSASRNRVEPSQTQKFVFCFIGLQLSYLTWGFMQEKIMTTEFTPTASSPTGLFPSATFCVFSNRILAVTIGALMVRRKHGVLFPPGSAPIYAFAPCALSNTTSSWAQ</sequence>
<dbReference type="PANTHER" id="PTHR10778">
    <property type="entry name" value="SOLUTE CARRIER FAMILY 35 MEMBER B"/>
    <property type="match status" value="1"/>
</dbReference>
<comment type="subcellular location">
    <subcellularLocation>
        <location evidence="1">Membrane</location>
        <topology evidence="1">Multi-pass membrane protein</topology>
    </subcellularLocation>
</comment>
<keyword evidence="2" id="KW-0813">Transport</keyword>
<organism evidence="8 9">
    <name type="scientific">Tetraparma gracilis</name>
    <dbReference type="NCBI Taxonomy" id="2962635"/>
    <lineage>
        <taxon>Eukaryota</taxon>
        <taxon>Sar</taxon>
        <taxon>Stramenopiles</taxon>
        <taxon>Ochrophyta</taxon>
        <taxon>Bolidophyceae</taxon>
        <taxon>Parmales</taxon>
        <taxon>Triparmaceae</taxon>
        <taxon>Tetraparma</taxon>
    </lineage>
</organism>
<reference evidence="8 9" key="1">
    <citation type="journal article" date="2023" name="Commun. Biol.">
        <title>Genome analysis of Parmales, the sister group of diatoms, reveals the evolutionary specialization of diatoms from phago-mixotrophs to photoautotrophs.</title>
        <authorList>
            <person name="Ban H."/>
            <person name="Sato S."/>
            <person name="Yoshikawa S."/>
            <person name="Yamada K."/>
            <person name="Nakamura Y."/>
            <person name="Ichinomiya M."/>
            <person name="Sato N."/>
            <person name="Blanc-Mathieu R."/>
            <person name="Endo H."/>
            <person name="Kuwata A."/>
            <person name="Ogata H."/>
        </authorList>
    </citation>
    <scope>NUCLEOTIDE SEQUENCE [LARGE SCALE GENOMIC DNA]</scope>
</reference>
<name>A0ABQ6MV43_9STRA</name>
<dbReference type="Proteomes" id="UP001165060">
    <property type="component" value="Unassembled WGS sequence"/>
</dbReference>
<dbReference type="PANTHER" id="PTHR10778:SF13">
    <property type="entry name" value="ADENOSINE 3'-PHOSPHO 5'-PHOSPHOSULFATE TRANSPORTER 1"/>
    <property type="match status" value="1"/>
</dbReference>
<proteinExistence type="predicted"/>
<evidence type="ECO:0000256" key="6">
    <source>
        <dbReference type="SAM" id="MobiDB-lite"/>
    </source>
</evidence>
<feature type="region of interest" description="Disordered" evidence="6">
    <location>
        <begin position="1"/>
        <end position="33"/>
    </location>
</feature>
<evidence type="ECO:0000256" key="5">
    <source>
        <dbReference type="ARBA" id="ARBA00023136"/>
    </source>
</evidence>
<evidence type="ECO:0000313" key="8">
    <source>
        <dbReference type="EMBL" id="GMI33150.1"/>
    </source>
</evidence>
<evidence type="ECO:0000313" key="9">
    <source>
        <dbReference type="Proteomes" id="UP001165060"/>
    </source>
</evidence>
<keyword evidence="4 7" id="KW-1133">Transmembrane helix</keyword>
<evidence type="ECO:0000256" key="3">
    <source>
        <dbReference type="ARBA" id="ARBA00022692"/>
    </source>
</evidence>
<feature type="transmembrane region" description="Helical" evidence="7">
    <location>
        <begin position="44"/>
        <end position="61"/>
    </location>
</feature>
<protein>
    <recommendedName>
        <fullName evidence="10">WAT1-related protein</fullName>
    </recommendedName>
</protein>
<feature type="transmembrane region" description="Helical" evidence="7">
    <location>
        <begin position="81"/>
        <end position="103"/>
    </location>
</feature>
<dbReference type="InterPro" id="IPR013657">
    <property type="entry name" value="SCL35B1-4/HUT1"/>
</dbReference>
<gene>
    <name evidence="8" type="ORF">TeGR_g4959</name>
</gene>